<evidence type="ECO:0000313" key="2">
    <source>
        <dbReference type="EMBL" id="OOF34082.1"/>
    </source>
</evidence>
<evidence type="ECO:0000313" key="3">
    <source>
        <dbReference type="Proteomes" id="UP000189431"/>
    </source>
</evidence>
<dbReference type="PANTHER" id="PTHR35175">
    <property type="entry name" value="DUF1289 DOMAIN-CONTAINING PROTEIN"/>
    <property type="match status" value="1"/>
</dbReference>
<keyword evidence="3" id="KW-1185">Reference proteome</keyword>
<accession>A0ABX3KRM3</accession>
<organism evidence="2 3">
    <name type="scientific">Salinivibrio costicola subsp. alcaliphilus</name>
    <dbReference type="NCBI Taxonomy" id="272773"/>
    <lineage>
        <taxon>Bacteria</taxon>
        <taxon>Pseudomonadati</taxon>
        <taxon>Pseudomonadota</taxon>
        <taxon>Gammaproteobacteria</taxon>
        <taxon>Vibrionales</taxon>
        <taxon>Vibrionaceae</taxon>
        <taxon>Salinivibrio</taxon>
    </lineage>
</organism>
<feature type="region of interest" description="Disordered" evidence="1">
    <location>
        <begin position="44"/>
        <end position="68"/>
    </location>
</feature>
<dbReference type="Proteomes" id="UP000189431">
    <property type="component" value="Unassembled WGS sequence"/>
</dbReference>
<dbReference type="PANTHER" id="PTHR35175:SF2">
    <property type="entry name" value="DUF1289 DOMAIN-CONTAINING PROTEIN"/>
    <property type="match status" value="1"/>
</dbReference>
<feature type="compositionally biased region" description="Basic residues" evidence="1">
    <location>
        <begin position="58"/>
        <end position="68"/>
    </location>
</feature>
<dbReference type="InterPro" id="IPR010710">
    <property type="entry name" value="DUF1289"/>
</dbReference>
<proteinExistence type="predicted"/>
<dbReference type="RefSeq" id="WP_021023966.1">
    <property type="nucleotide sequence ID" value="NZ_MUFR01000017.1"/>
</dbReference>
<dbReference type="EMBL" id="MUFR01000017">
    <property type="protein sequence ID" value="OOF34082.1"/>
    <property type="molecule type" value="Genomic_DNA"/>
</dbReference>
<gene>
    <name evidence="2" type="ORF">BZJ21_07695</name>
</gene>
<dbReference type="Pfam" id="PF06945">
    <property type="entry name" value="DUF1289"/>
    <property type="match status" value="1"/>
</dbReference>
<evidence type="ECO:0000256" key="1">
    <source>
        <dbReference type="SAM" id="MobiDB-lite"/>
    </source>
</evidence>
<evidence type="ECO:0008006" key="4">
    <source>
        <dbReference type="Google" id="ProtNLM"/>
    </source>
</evidence>
<comment type="caution">
    <text evidence="2">The sequence shown here is derived from an EMBL/GenBank/DDBJ whole genome shotgun (WGS) entry which is preliminary data.</text>
</comment>
<reference evidence="3" key="1">
    <citation type="submission" date="2017-01" db="EMBL/GenBank/DDBJ databases">
        <title>Draft genome of the species Salinivibrio costicola subsp. alcaliphilus.</title>
        <authorList>
            <person name="Lopez-Hermoso C."/>
            <person name="De La Haba R."/>
            <person name="Sanchez-Porro C."/>
            <person name="Ventosa A."/>
        </authorList>
    </citation>
    <scope>NUCLEOTIDE SEQUENCE [LARGE SCALE GENOMIC DNA]</scope>
    <source>
        <strain evidence="3">CBH448</strain>
    </source>
</reference>
<protein>
    <recommendedName>
        <fullName evidence="4">DUF1289 domain-containing protein</fullName>
    </recommendedName>
</protein>
<name>A0ABX3KRM3_SALCS</name>
<sequence>MLTPCIGHCRREDDVCVGCKRTLDEIINWGKMTDDERAAIMAQLSQRPDPQRPEPARRSRNPFKRRII</sequence>